<proteinExistence type="predicted"/>
<accession>A0A1E7QJ72</accession>
<protein>
    <submittedName>
        <fullName evidence="2">Uncharacterized protein</fullName>
    </submittedName>
</protein>
<reference evidence="2 3" key="1">
    <citation type="submission" date="2016-09" db="EMBL/GenBank/DDBJ databases">
        <title>Genomic evidence for plant-parasitic nematodes as the earliest Wolbachia hosts.</title>
        <authorList>
            <person name="Brown A.M."/>
            <person name="Wasala S.K."/>
            <person name="Howe D.K."/>
            <person name="Peetz A.B."/>
            <person name="Zasada I.A."/>
            <person name="Denver D.R."/>
        </authorList>
    </citation>
    <scope>NUCLEOTIDE SEQUENCE [LARGE SCALE GENOMIC DNA]</scope>
    <source>
        <strain evidence="3">wPpe</strain>
    </source>
</reference>
<sequence length="397" mass="45530">MSAWKYLIPKLRMSDLGVLRLPFDWFSCIRRYALNGTLKKSALSASINFTIAYFVAMMFVENNFIFLHNFVKPVRIPLFKLSIPLLIFIISIPCTLFVLSFVMEKRYGAVVTKEEIDVKYRGGKADKESDIGKSGFAIEFIPKFNDSKGNFSIFIPIAKNNNQREIMEIIAAENRHKVALIVIQHVITVFIMLSPLIYLLKQEQSIPPIAAVVMLLFCVIMAFRIYTACKKLIECKRNENYDFIQELGGLTLKSFYSPFGEGKIVAVMKNARGEGLHNVYINNVQNLWCKLKQAALNNYNGYFDGMQPVRMQNQQVSAGINDKASDFINCLSESVQFQDRDGKFFTLYDICVEKIIHNLDGSQIRIEEENNRQVQFASADIKWWIDPNVNEAWKARG</sequence>
<keyword evidence="1" id="KW-0812">Transmembrane</keyword>
<keyword evidence="1" id="KW-0472">Membrane</keyword>
<comment type="caution">
    <text evidence="2">The sequence shown here is derived from an EMBL/GenBank/DDBJ whole genome shotgun (WGS) entry which is preliminary data.</text>
</comment>
<feature type="transmembrane region" description="Helical" evidence="1">
    <location>
        <begin position="206"/>
        <end position="227"/>
    </location>
</feature>
<evidence type="ECO:0000313" key="3">
    <source>
        <dbReference type="Proteomes" id="UP000175679"/>
    </source>
</evidence>
<keyword evidence="3" id="KW-1185">Reference proteome</keyword>
<gene>
    <name evidence="2" type="ORF">BIY23_03800</name>
</gene>
<feature type="transmembrane region" description="Helical" evidence="1">
    <location>
        <begin position="81"/>
        <end position="103"/>
    </location>
</feature>
<dbReference type="Proteomes" id="UP000175679">
    <property type="component" value="Unassembled WGS sequence"/>
</dbReference>
<dbReference type="AlphaFoldDB" id="A0A1E7QJ72"/>
<evidence type="ECO:0000256" key="1">
    <source>
        <dbReference type="SAM" id="Phobius"/>
    </source>
</evidence>
<keyword evidence="1" id="KW-1133">Transmembrane helix</keyword>
<name>A0A1E7QJ72_WOLPI</name>
<organism evidence="2 3">
    <name type="scientific">Wolbachia pipientis</name>
    <dbReference type="NCBI Taxonomy" id="955"/>
    <lineage>
        <taxon>Bacteria</taxon>
        <taxon>Pseudomonadati</taxon>
        <taxon>Pseudomonadota</taxon>
        <taxon>Alphaproteobacteria</taxon>
        <taxon>Rickettsiales</taxon>
        <taxon>Anaplasmataceae</taxon>
        <taxon>Wolbachieae</taxon>
        <taxon>Wolbachia</taxon>
    </lineage>
</organism>
<evidence type="ECO:0000313" key="2">
    <source>
        <dbReference type="EMBL" id="OEY86518.1"/>
    </source>
</evidence>
<feature type="transmembrane region" description="Helical" evidence="1">
    <location>
        <begin position="41"/>
        <end position="61"/>
    </location>
</feature>
<feature type="transmembrane region" description="Helical" evidence="1">
    <location>
        <begin position="178"/>
        <end position="200"/>
    </location>
</feature>
<dbReference type="EMBL" id="MJMG01000009">
    <property type="protein sequence ID" value="OEY86518.1"/>
    <property type="molecule type" value="Genomic_DNA"/>
</dbReference>
<dbReference type="RefSeq" id="WP_070065258.1">
    <property type="nucleotide sequence ID" value="NZ_MJMG01000009.1"/>
</dbReference>